<accession>U3CI82</accession>
<dbReference type="EMBL" id="BATL01000103">
    <property type="protein sequence ID" value="GAD77958.1"/>
    <property type="molecule type" value="Genomic_DNA"/>
</dbReference>
<comment type="caution">
    <text evidence="4">The sequence shown here is derived from an EMBL/GenBank/DDBJ whole genome shotgun (WGS) entry which is preliminary data.</text>
</comment>
<evidence type="ECO:0000256" key="1">
    <source>
        <dbReference type="ARBA" id="ARBA00008490"/>
    </source>
</evidence>
<evidence type="ECO:0000256" key="2">
    <source>
        <dbReference type="ARBA" id="ARBA00022729"/>
    </source>
</evidence>
<dbReference type="eggNOG" id="COG3110">
    <property type="taxonomic scope" value="Bacteria"/>
</dbReference>
<dbReference type="Proteomes" id="UP000016567">
    <property type="component" value="Unassembled WGS sequence"/>
</dbReference>
<evidence type="ECO:0000313" key="4">
    <source>
        <dbReference type="EMBL" id="GAD77958.1"/>
    </source>
</evidence>
<gene>
    <name evidence="4" type="ORF">VAZ01S_103_00060</name>
</gene>
<evidence type="ECO:0008006" key="6">
    <source>
        <dbReference type="Google" id="ProtNLM"/>
    </source>
</evidence>
<sequence length="234" mass="25678">MKFLNKTLLVTGLMTSFSSFATVNVDFDVAIEPMLINGEEVGSFVNQMTKAELPDGANQLVVRVSKLIRDKGVFTKFKSEPIVLTFDASDVNLRIEPGKAFNSSEEVGDFQTHPTAKIIQDDGQIMSAHEGVLKRGKGLIRDYSDELAAYNMAHDHTFALAQKALTAVVPETGTSVQAEIAKTSLPQAELKKPAQSEKVNISLRKTAKVESLKGQFKGLTVTEQKEFLTWAIMQ</sequence>
<feature type="signal peptide" evidence="3">
    <location>
        <begin position="1"/>
        <end position="21"/>
    </location>
</feature>
<keyword evidence="2 3" id="KW-0732">Signal</keyword>
<dbReference type="PANTHER" id="PTHR38108">
    <property type="entry name" value="UPF0319 PROTEIN YCCT"/>
    <property type="match status" value="1"/>
</dbReference>
<dbReference type="OrthoDB" id="6214057at2"/>
<feature type="chain" id="PRO_5004640897" description="DUF2057 domain-containing protein" evidence="3">
    <location>
        <begin position="22"/>
        <end position="234"/>
    </location>
</feature>
<organism evidence="4 5">
    <name type="scientific">Vibrio azureus NBRC 104587</name>
    <dbReference type="NCBI Taxonomy" id="1219077"/>
    <lineage>
        <taxon>Bacteria</taxon>
        <taxon>Pseudomonadati</taxon>
        <taxon>Pseudomonadota</taxon>
        <taxon>Gammaproteobacteria</taxon>
        <taxon>Vibrionales</taxon>
        <taxon>Vibrionaceae</taxon>
        <taxon>Vibrio</taxon>
    </lineage>
</organism>
<protein>
    <recommendedName>
        <fullName evidence="6">DUF2057 domain-containing protein</fullName>
    </recommendedName>
</protein>
<dbReference type="InterPro" id="IPR018635">
    <property type="entry name" value="UPF0319"/>
</dbReference>
<keyword evidence="5" id="KW-1185">Reference proteome</keyword>
<dbReference type="Pfam" id="PF09829">
    <property type="entry name" value="DUF2057"/>
    <property type="match status" value="1"/>
</dbReference>
<dbReference type="AlphaFoldDB" id="U3CI82"/>
<reference evidence="4 5" key="1">
    <citation type="submission" date="2013-09" db="EMBL/GenBank/DDBJ databases">
        <title>Whole genome shotgun sequence of Vibrio azureus NBRC 104587.</title>
        <authorList>
            <person name="Isaki S."/>
            <person name="Hosoyama A."/>
            <person name="Numata M."/>
            <person name="Hashimoto M."/>
            <person name="Hosoyama Y."/>
            <person name="Tsuchikane K."/>
            <person name="Noguchi M."/>
            <person name="Hirakata S."/>
            <person name="Ichikawa N."/>
            <person name="Ohji S."/>
            <person name="Yamazoe A."/>
            <person name="Fujita N."/>
        </authorList>
    </citation>
    <scope>NUCLEOTIDE SEQUENCE [LARGE SCALE GENOMIC DNA]</scope>
    <source>
        <strain evidence="4 5">NBRC 104587</strain>
    </source>
</reference>
<name>U3CI82_9VIBR</name>
<dbReference type="PANTHER" id="PTHR38108:SF1">
    <property type="entry name" value="UPF0319 PROTEIN YCCT"/>
    <property type="match status" value="1"/>
</dbReference>
<dbReference type="RefSeq" id="WP_021711693.1">
    <property type="nucleotide sequence ID" value="NZ_BAOB01000334.1"/>
</dbReference>
<comment type="similarity">
    <text evidence="1">Belongs to the UPF0319 family.</text>
</comment>
<evidence type="ECO:0000313" key="5">
    <source>
        <dbReference type="Proteomes" id="UP000016567"/>
    </source>
</evidence>
<proteinExistence type="inferred from homology"/>
<evidence type="ECO:0000256" key="3">
    <source>
        <dbReference type="SAM" id="SignalP"/>
    </source>
</evidence>